<organism evidence="2 3">
    <name type="scientific">Roridomyces roridus</name>
    <dbReference type="NCBI Taxonomy" id="1738132"/>
    <lineage>
        <taxon>Eukaryota</taxon>
        <taxon>Fungi</taxon>
        <taxon>Dikarya</taxon>
        <taxon>Basidiomycota</taxon>
        <taxon>Agaricomycotina</taxon>
        <taxon>Agaricomycetes</taxon>
        <taxon>Agaricomycetidae</taxon>
        <taxon>Agaricales</taxon>
        <taxon>Marasmiineae</taxon>
        <taxon>Mycenaceae</taxon>
        <taxon>Roridomyces</taxon>
    </lineage>
</organism>
<feature type="domain" description="F-box" evidence="1">
    <location>
        <begin position="2"/>
        <end position="35"/>
    </location>
</feature>
<sequence length="511" mass="57589">MDDLPNELLDRICSFMHTKELCTTMHISSSLRRVASPHLLSDVRAGTVTLALSKSLHLILFVAHICPIQRLECFANSKNMRASEFRRLAPILGATAPIPDILIHDNLEDVYEERRSLPLHLFVHLPQTATDTLFIITRHSTYVSRPRFGPPPSLVSPPLPKMTIAWLCVGVFLDIYMWIFCAVYDLCSLLWWLFRRLVGLRWSVEERVSADVSDFLLHFGGGIRVRIIEPLRDIPDSVYSTCLASPDFQFTDVKVDGKSHMTFADLVAFVARQEELRSLACSTNSIRSFSLLSASPPHFSSKIAHLTAPASYIPHLLPLAPHVERIFLSFPSLVPTLRVIHIGPQFFRYATYCTALNAIARLPGSHLISLSFIFNLTVKDLPWQMNASDAPQPETQLYRVEHLMLRTSESACYIYMPSRMPTPHAYTASTIHALAPWLACFPSMRRVSFDEGAVENMSQQKRLEVAEAIAMVCTGMRGVADVAFQIPDEERMGARFGEYLKLAEAEIVEGY</sequence>
<dbReference type="InterPro" id="IPR001810">
    <property type="entry name" value="F-box_dom"/>
</dbReference>
<dbReference type="AlphaFoldDB" id="A0AAD7CL14"/>
<name>A0AAD7CL14_9AGAR</name>
<dbReference type="Proteomes" id="UP001221142">
    <property type="component" value="Unassembled WGS sequence"/>
</dbReference>
<reference evidence="2" key="1">
    <citation type="submission" date="2023-03" db="EMBL/GenBank/DDBJ databases">
        <title>Massive genome expansion in bonnet fungi (Mycena s.s.) driven by repeated elements and novel gene families across ecological guilds.</title>
        <authorList>
            <consortium name="Lawrence Berkeley National Laboratory"/>
            <person name="Harder C.B."/>
            <person name="Miyauchi S."/>
            <person name="Viragh M."/>
            <person name="Kuo A."/>
            <person name="Thoen E."/>
            <person name="Andreopoulos B."/>
            <person name="Lu D."/>
            <person name="Skrede I."/>
            <person name="Drula E."/>
            <person name="Henrissat B."/>
            <person name="Morin E."/>
            <person name="Kohler A."/>
            <person name="Barry K."/>
            <person name="LaButti K."/>
            <person name="Morin E."/>
            <person name="Salamov A."/>
            <person name="Lipzen A."/>
            <person name="Mereny Z."/>
            <person name="Hegedus B."/>
            <person name="Baldrian P."/>
            <person name="Stursova M."/>
            <person name="Weitz H."/>
            <person name="Taylor A."/>
            <person name="Grigoriev I.V."/>
            <person name="Nagy L.G."/>
            <person name="Martin F."/>
            <person name="Kauserud H."/>
        </authorList>
    </citation>
    <scope>NUCLEOTIDE SEQUENCE</scope>
    <source>
        <strain evidence="2">9284</strain>
    </source>
</reference>
<comment type="caution">
    <text evidence="2">The sequence shown here is derived from an EMBL/GenBank/DDBJ whole genome shotgun (WGS) entry which is preliminary data.</text>
</comment>
<dbReference type="SUPFAM" id="SSF81383">
    <property type="entry name" value="F-box domain"/>
    <property type="match status" value="1"/>
</dbReference>
<evidence type="ECO:0000313" key="3">
    <source>
        <dbReference type="Proteomes" id="UP001221142"/>
    </source>
</evidence>
<proteinExistence type="predicted"/>
<dbReference type="InterPro" id="IPR036047">
    <property type="entry name" value="F-box-like_dom_sf"/>
</dbReference>
<accession>A0AAD7CL14</accession>
<evidence type="ECO:0000259" key="1">
    <source>
        <dbReference type="Pfam" id="PF00646"/>
    </source>
</evidence>
<dbReference type="CDD" id="cd09917">
    <property type="entry name" value="F-box_SF"/>
    <property type="match status" value="1"/>
</dbReference>
<evidence type="ECO:0000313" key="2">
    <source>
        <dbReference type="EMBL" id="KAJ7651212.1"/>
    </source>
</evidence>
<protein>
    <recommendedName>
        <fullName evidence="1">F-box domain-containing protein</fullName>
    </recommendedName>
</protein>
<dbReference type="EMBL" id="JARKIF010000001">
    <property type="protein sequence ID" value="KAJ7651212.1"/>
    <property type="molecule type" value="Genomic_DNA"/>
</dbReference>
<dbReference type="Pfam" id="PF00646">
    <property type="entry name" value="F-box"/>
    <property type="match status" value="1"/>
</dbReference>
<keyword evidence="3" id="KW-1185">Reference proteome</keyword>
<gene>
    <name evidence="2" type="ORF">FB45DRAFT_1050991</name>
</gene>